<protein>
    <submittedName>
        <fullName evidence="1">Uncharacterized protein</fullName>
    </submittedName>
</protein>
<reference evidence="1" key="1">
    <citation type="submission" date="2014-11" db="EMBL/GenBank/DDBJ databases">
        <authorList>
            <person name="Amaro Gonzalez C."/>
        </authorList>
    </citation>
    <scope>NUCLEOTIDE SEQUENCE</scope>
</reference>
<name>A0A0E9VLC4_ANGAN</name>
<evidence type="ECO:0000313" key="1">
    <source>
        <dbReference type="EMBL" id="JAH78816.1"/>
    </source>
</evidence>
<organism evidence="1">
    <name type="scientific">Anguilla anguilla</name>
    <name type="common">European freshwater eel</name>
    <name type="synonym">Muraena anguilla</name>
    <dbReference type="NCBI Taxonomy" id="7936"/>
    <lineage>
        <taxon>Eukaryota</taxon>
        <taxon>Metazoa</taxon>
        <taxon>Chordata</taxon>
        <taxon>Craniata</taxon>
        <taxon>Vertebrata</taxon>
        <taxon>Euteleostomi</taxon>
        <taxon>Actinopterygii</taxon>
        <taxon>Neopterygii</taxon>
        <taxon>Teleostei</taxon>
        <taxon>Anguilliformes</taxon>
        <taxon>Anguillidae</taxon>
        <taxon>Anguilla</taxon>
    </lineage>
</organism>
<sequence length="23" mass="2541">MSMSFDGAHFKNCFFGTSVISQV</sequence>
<accession>A0A0E9VLC4</accession>
<dbReference type="EMBL" id="GBXM01029761">
    <property type="protein sequence ID" value="JAH78816.1"/>
    <property type="molecule type" value="Transcribed_RNA"/>
</dbReference>
<proteinExistence type="predicted"/>
<reference evidence="1" key="2">
    <citation type="journal article" date="2015" name="Fish Shellfish Immunol.">
        <title>Early steps in the European eel (Anguilla anguilla)-Vibrio vulnificus interaction in the gills: Role of the RtxA13 toxin.</title>
        <authorList>
            <person name="Callol A."/>
            <person name="Pajuelo D."/>
            <person name="Ebbesson L."/>
            <person name="Teles M."/>
            <person name="MacKenzie S."/>
            <person name="Amaro C."/>
        </authorList>
    </citation>
    <scope>NUCLEOTIDE SEQUENCE</scope>
</reference>
<dbReference type="AlphaFoldDB" id="A0A0E9VLC4"/>